<feature type="compositionally biased region" description="Basic and acidic residues" evidence="1">
    <location>
        <begin position="124"/>
        <end position="138"/>
    </location>
</feature>
<proteinExistence type="predicted"/>
<feature type="region of interest" description="Disordered" evidence="1">
    <location>
        <begin position="191"/>
        <end position="248"/>
    </location>
</feature>
<dbReference type="RefSeq" id="XP_028477429.1">
    <property type="nucleotide sequence ID" value="XM_028622537.1"/>
</dbReference>
<accession>A0A427XXF7</accession>
<evidence type="ECO:0000256" key="1">
    <source>
        <dbReference type="SAM" id="MobiDB-lite"/>
    </source>
</evidence>
<organism evidence="2 3">
    <name type="scientific">Apiotrichum porosum</name>
    <dbReference type="NCBI Taxonomy" id="105984"/>
    <lineage>
        <taxon>Eukaryota</taxon>
        <taxon>Fungi</taxon>
        <taxon>Dikarya</taxon>
        <taxon>Basidiomycota</taxon>
        <taxon>Agaricomycotina</taxon>
        <taxon>Tremellomycetes</taxon>
        <taxon>Trichosporonales</taxon>
        <taxon>Trichosporonaceae</taxon>
        <taxon>Apiotrichum</taxon>
    </lineage>
</organism>
<dbReference type="Proteomes" id="UP000279236">
    <property type="component" value="Unassembled WGS sequence"/>
</dbReference>
<dbReference type="EMBL" id="RSCE01000004">
    <property type="protein sequence ID" value="RSH83477.1"/>
    <property type="molecule type" value="Genomic_DNA"/>
</dbReference>
<sequence length="279" mass="29647">MLDSLVGEAAKPGNVNIEAFDIGVRELHDLETAERARTGSPAWSRVGGRGTFDTTKVGHLLQELSELCKRLVEAFLTDKSLGNTPPPPPPTTGPQLPAAARQDPLPPGLPNGPGGNASHYLHCPPHEPRHGQRDGGRHHAEKMDLVCGLGIELVTEEHDRRPKWYCASQVVGSKLRRTGTDPQWQATTADSLRVDGNPLPPNHPPAGPHLGDGSGRRSSGPAGQVSRPPPPTAPSRLHCGRATSPGQTPPAILGNGVLCGKHSSLDPVMRVKALYMSRD</sequence>
<name>A0A427XXF7_9TREE</name>
<feature type="compositionally biased region" description="Pro residues" evidence="1">
    <location>
        <begin position="198"/>
        <end position="207"/>
    </location>
</feature>
<evidence type="ECO:0000313" key="2">
    <source>
        <dbReference type="EMBL" id="RSH83477.1"/>
    </source>
</evidence>
<comment type="caution">
    <text evidence="2">The sequence shown here is derived from an EMBL/GenBank/DDBJ whole genome shotgun (WGS) entry which is preliminary data.</text>
</comment>
<dbReference type="AlphaFoldDB" id="A0A427XXF7"/>
<protein>
    <submittedName>
        <fullName evidence="2">Uncharacterized protein</fullName>
    </submittedName>
</protein>
<keyword evidence="3" id="KW-1185">Reference proteome</keyword>
<reference evidence="2 3" key="1">
    <citation type="submission" date="2018-11" db="EMBL/GenBank/DDBJ databases">
        <title>Genome sequence of Apiotrichum porosum DSM 27194.</title>
        <authorList>
            <person name="Aliyu H."/>
            <person name="Gorte O."/>
            <person name="Ochsenreither K."/>
        </authorList>
    </citation>
    <scope>NUCLEOTIDE SEQUENCE [LARGE SCALE GENOMIC DNA]</scope>
    <source>
        <strain evidence="2 3">DSM 27194</strain>
    </source>
</reference>
<evidence type="ECO:0000313" key="3">
    <source>
        <dbReference type="Proteomes" id="UP000279236"/>
    </source>
</evidence>
<dbReference type="GeneID" id="39591705"/>
<gene>
    <name evidence="2" type="ORF">EHS24_007162</name>
</gene>
<feature type="region of interest" description="Disordered" evidence="1">
    <location>
        <begin position="79"/>
        <end position="138"/>
    </location>
</feature>